<keyword evidence="1" id="KW-1133">Transmembrane helix</keyword>
<feature type="transmembrane region" description="Helical" evidence="1">
    <location>
        <begin position="253"/>
        <end position="272"/>
    </location>
</feature>
<proteinExistence type="predicted"/>
<evidence type="ECO:0000313" key="3">
    <source>
        <dbReference type="EMBL" id="GKH01480.1"/>
    </source>
</evidence>
<evidence type="ECO:0000259" key="2">
    <source>
        <dbReference type="PROSITE" id="PS50885"/>
    </source>
</evidence>
<evidence type="ECO:0000313" key="4">
    <source>
        <dbReference type="Proteomes" id="UP001055091"/>
    </source>
</evidence>
<dbReference type="GO" id="GO:0016020">
    <property type="term" value="C:membrane"/>
    <property type="evidence" value="ECO:0007669"/>
    <property type="project" value="InterPro"/>
</dbReference>
<reference evidence="3" key="1">
    <citation type="submission" date="2022-01" db="EMBL/GenBank/DDBJ databases">
        <title>Novel bile acid biosynthetic pathways are enriched in the microbiome of centenarians.</title>
        <authorList>
            <person name="Sato Y."/>
            <person name="Atarashi K."/>
            <person name="Plichta R.D."/>
            <person name="Arai Y."/>
            <person name="Sasajima S."/>
            <person name="Kearney M.S."/>
            <person name="Suda W."/>
            <person name="Takeshita K."/>
            <person name="Sasaki T."/>
            <person name="Okamoto S."/>
            <person name="Skelly N.A."/>
            <person name="Okamura Y."/>
            <person name="Vlamakis H."/>
            <person name="Li Y."/>
            <person name="Tanoue T."/>
            <person name="Takei H."/>
            <person name="Nittono H."/>
            <person name="Narushima S."/>
            <person name="Irie J."/>
            <person name="Itoh H."/>
            <person name="Moriya K."/>
            <person name="Sugiura Y."/>
            <person name="Suematsu M."/>
            <person name="Moritoki N."/>
            <person name="Shibata S."/>
            <person name="Littman R.D."/>
            <person name="Fischbach A.M."/>
            <person name="Uwamino Y."/>
            <person name="Inoue T."/>
            <person name="Honda A."/>
            <person name="Hattori M."/>
            <person name="Murai T."/>
            <person name="Xavier J.R."/>
            <person name="Hirose N."/>
            <person name="Honda K."/>
        </authorList>
    </citation>
    <scope>NUCLEOTIDE SEQUENCE</scope>
    <source>
        <strain evidence="3">CE91-St55</strain>
    </source>
</reference>
<name>A0AA37N3X9_9FIRM</name>
<evidence type="ECO:0000256" key="1">
    <source>
        <dbReference type="SAM" id="Phobius"/>
    </source>
</evidence>
<gene>
    <name evidence="3" type="ORF">CE91St55_34610</name>
</gene>
<accession>A0AA37N3X9</accession>
<dbReference type="GO" id="GO:0007165">
    <property type="term" value="P:signal transduction"/>
    <property type="evidence" value="ECO:0007669"/>
    <property type="project" value="InterPro"/>
</dbReference>
<organism evidence="3 4">
    <name type="scientific">Hungatella hathewayi</name>
    <dbReference type="NCBI Taxonomy" id="154046"/>
    <lineage>
        <taxon>Bacteria</taxon>
        <taxon>Bacillati</taxon>
        <taxon>Bacillota</taxon>
        <taxon>Clostridia</taxon>
        <taxon>Lachnospirales</taxon>
        <taxon>Lachnospiraceae</taxon>
        <taxon>Hungatella</taxon>
    </lineage>
</organism>
<feature type="domain" description="HAMP" evidence="2">
    <location>
        <begin position="277"/>
        <end position="330"/>
    </location>
</feature>
<dbReference type="Gene3D" id="6.10.340.10">
    <property type="match status" value="1"/>
</dbReference>
<keyword evidence="1" id="KW-0472">Membrane</keyword>
<dbReference type="PROSITE" id="PS51257">
    <property type="entry name" value="PROKAR_LIPOPROTEIN"/>
    <property type="match status" value="1"/>
</dbReference>
<dbReference type="RefSeq" id="WP_195521748.1">
    <property type="nucleotide sequence ID" value="NZ_BQNJ01000001.1"/>
</dbReference>
<protein>
    <recommendedName>
        <fullName evidence="2">HAMP domain-containing protein</fullName>
    </recommendedName>
</protein>
<dbReference type="PROSITE" id="PS50885">
    <property type="entry name" value="HAMP"/>
    <property type="match status" value="1"/>
</dbReference>
<dbReference type="AlphaFoldDB" id="A0AA37N3X9"/>
<keyword evidence="1" id="KW-0812">Transmembrane</keyword>
<sequence length="346" mass="40288">MKKKGKFISIQTKIYRILFLMITAGTILCSCGTFGVLYKSILEKSKMDYQMLVNNVMFSLNSNVEDIIRCSELIITNRDVIAYLKNTYDKKKDYFYFLAQADIEREIKNITTMNSDLVDYIMIVDRKKMPVSFDGTLEYPSENEGVLNQSARGFFWQGEELYYSCPFVGEQTDQEIGRLYVAVKETKMFSALAVPDQTSLRVSLTDRDNNYVSGNADEGKEWELISQEVIANSGWTMTARINKHILAKSIWKVFYIIIILLISVLAISYLLFKPVLRKITEPLIALTKEIKNFKEDGEKTSFLIEVSNDEVGMIAEEYERLVNRIQKLIRRLQNRRRQRFICTWQR</sequence>
<dbReference type="EMBL" id="BQNJ01000001">
    <property type="protein sequence ID" value="GKH01480.1"/>
    <property type="molecule type" value="Genomic_DNA"/>
</dbReference>
<dbReference type="InterPro" id="IPR003660">
    <property type="entry name" value="HAMP_dom"/>
</dbReference>
<feature type="transmembrane region" description="Helical" evidence="1">
    <location>
        <begin position="14"/>
        <end position="38"/>
    </location>
</feature>
<dbReference type="Proteomes" id="UP001055091">
    <property type="component" value="Unassembled WGS sequence"/>
</dbReference>
<comment type="caution">
    <text evidence="3">The sequence shown here is derived from an EMBL/GenBank/DDBJ whole genome shotgun (WGS) entry which is preliminary data.</text>
</comment>